<comment type="caution">
    <text evidence="2">The sequence shown here is derived from an EMBL/GenBank/DDBJ whole genome shotgun (WGS) entry which is preliminary data.</text>
</comment>
<evidence type="ECO:0000259" key="1">
    <source>
        <dbReference type="Pfam" id="PF13622"/>
    </source>
</evidence>
<dbReference type="Pfam" id="PF13622">
    <property type="entry name" value="4HBT_3"/>
    <property type="match status" value="1"/>
</dbReference>
<dbReference type="InterPro" id="IPR049449">
    <property type="entry name" value="TesB_ACOT8-like_N"/>
</dbReference>
<sequence>MSEVAESLQKALDTGDHEGVVACIPYARYLGIRAEQDDSSGGRIYRMPFRDELVGNARLPALHGGTVAGLLELAMQIEVLISETQPRLPYPIDFSIDYWRSAGAQDCLCRCRLIRSGRRIAQVQAECWQEDAERPVAFARADFLLRAVDDASV</sequence>
<dbReference type="EMBL" id="APND01000002">
    <property type="protein sequence ID" value="MES1929295.1"/>
    <property type="molecule type" value="Genomic_DNA"/>
</dbReference>
<accession>A0ABV2B130</accession>
<protein>
    <submittedName>
        <fullName evidence="2">Thioesterase superfamily protein</fullName>
    </submittedName>
</protein>
<dbReference type="Gene3D" id="3.10.129.10">
    <property type="entry name" value="Hotdog Thioesterase"/>
    <property type="match status" value="1"/>
</dbReference>
<dbReference type="InterPro" id="IPR029069">
    <property type="entry name" value="HotDog_dom_sf"/>
</dbReference>
<keyword evidence="3" id="KW-1185">Reference proteome</keyword>
<dbReference type="SUPFAM" id="SSF54637">
    <property type="entry name" value="Thioesterase/thiol ester dehydrase-isomerase"/>
    <property type="match status" value="1"/>
</dbReference>
<proteinExistence type="predicted"/>
<reference evidence="2 3" key="1">
    <citation type="submission" date="2013-03" db="EMBL/GenBank/DDBJ databases">
        <title>Salinisphaera dokdonensis CL-ES53 Genome Sequencing.</title>
        <authorList>
            <person name="Li C."/>
            <person name="Lai Q."/>
            <person name="Shao Z."/>
        </authorList>
    </citation>
    <scope>NUCLEOTIDE SEQUENCE [LARGE SCALE GENOMIC DNA]</scope>
    <source>
        <strain evidence="2 3">CL-ES53</strain>
    </source>
</reference>
<name>A0ABV2B130_9GAMM</name>
<gene>
    <name evidence="2" type="ORF">SADO_08562</name>
</gene>
<dbReference type="Proteomes" id="UP001460888">
    <property type="component" value="Unassembled WGS sequence"/>
</dbReference>
<dbReference type="CDD" id="cd03443">
    <property type="entry name" value="PaaI_thioesterase"/>
    <property type="match status" value="1"/>
</dbReference>
<organism evidence="2 3">
    <name type="scientific">Salinisphaera dokdonensis CL-ES53</name>
    <dbReference type="NCBI Taxonomy" id="1304272"/>
    <lineage>
        <taxon>Bacteria</taxon>
        <taxon>Pseudomonadati</taxon>
        <taxon>Pseudomonadota</taxon>
        <taxon>Gammaproteobacteria</taxon>
        <taxon>Salinisphaerales</taxon>
        <taxon>Salinisphaeraceae</taxon>
        <taxon>Salinisphaera</taxon>
    </lineage>
</organism>
<evidence type="ECO:0000313" key="2">
    <source>
        <dbReference type="EMBL" id="MES1929295.1"/>
    </source>
</evidence>
<dbReference type="RefSeq" id="WP_353110787.1">
    <property type="nucleotide sequence ID" value="NZ_APND01000002.1"/>
</dbReference>
<feature type="domain" description="Acyl-CoA thioesterase-like N-terminal HotDog" evidence="1">
    <location>
        <begin position="61"/>
        <end position="143"/>
    </location>
</feature>
<evidence type="ECO:0000313" key="3">
    <source>
        <dbReference type="Proteomes" id="UP001460888"/>
    </source>
</evidence>